<organism evidence="2">
    <name type="scientific">Anopheles darlingi</name>
    <name type="common">Mosquito</name>
    <dbReference type="NCBI Taxonomy" id="43151"/>
    <lineage>
        <taxon>Eukaryota</taxon>
        <taxon>Metazoa</taxon>
        <taxon>Ecdysozoa</taxon>
        <taxon>Arthropoda</taxon>
        <taxon>Hexapoda</taxon>
        <taxon>Insecta</taxon>
        <taxon>Pterygota</taxon>
        <taxon>Neoptera</taxon>
        <taxon>Endopterygota</taxon>
        <taxon>Diptera</taxon>
        <taxon>Nematocera</taxon>
        <taxon>Culicoidea</taxon>
        <taxon>Culicidae</taxon>
        <taxon>Anophelinae</taxon>
        <taxon>Anopheles</taxon>
    </lineage>
</organism>
<protein>
    <submittedName>
        <fullName evidence="2">Uncharacterized protein</fullName>
    </submittedName>
</protein>
<proteinExistence type="predicted"/>
<evidence type="ECO:0000256" key="1">
    <source>
        <dbReference type="SAM" id="Phobius"/>
    </source>
</evidence>
<dbReference type="EMBL" id="GGFL01009287">
    <property type="protein sequence ID" value="MBW73465.1"/>
    <property type="molecule type" value="Transcribed_RNA"/>
</dbReference>
<name>A0A2M4D7B5_ANODA</name>
<feature type="transmembrane region" description="Helical" evidence="1">
    <location>
        <begin position="12"/>
        <end position="37"/>
    </location>
</feature>
<keyword evidence="1" id="KW-1133">Transmembrane helix</keyword>
<keyword evidence="1" id="KW-0472">Membrane</keyword>
<dbReference type="AlphaFoldDB" id="A0A2M4D7B5"/>
<feature type="transmembrane region" description="Helical" evidence="1">
    <location>
        <begin position="63"/>
        <end position="84"/>
    </location>
</feature>
<evidence type="ECO:0000313" key="2">
    <source>
        <dbReference type="EMBL" id="MBW73465.1"/>
    </source>
</evidence>
<keyword evidence="1" id="KW-0812">Transmembrane</keyword>
<accession>A0A2M4D7B5</accession>
<sequence>MPECSVLRYYRFRLLLLFILCNSVILVQCIFCFYLTFGCSNGPLLFRIVPLDMFQQQLLRNESFLATIFRAGVLCLTVVQSLMYL</sequence>
<reference evidence="2" key="1">
    <citation type="submission" date="2018-01" db="EMBL/GenBank/DDBJ databases">
        <title>An insight into the sialome of Amazonian anophelines.</title>
        <authorList>
            <person name="Ribeiro J.M."/>
            <person name="Scarpassa V."/>
            <person name="Calvo E."/>
        </authorList>
    </citation>
    <scope>NUCLEOTIDE SEQUENCE</scope>
</reference>